<dbReference type="PANTHER" id="PTHR44099:SF4">
    <property type="entry name" value="RABCONNECTIN-3B, ISOFORM A"/>
    <property type="match status" value="1"/>
</dbReference>
<dbReference type="GO" id="GO:0005737">
    <property type="term" value="C:cytoplasm"/>
    <property type="evidence" value="ECO:0007669"/>
    <property type="project" value="TreeGrafter"/>
</dbReference>
<name>A0A2G9G8S0_9LAMI</name>
<dbReference type="OrthoDB" id="338622at2759"/>
<dbReference type="Gene3D" id="2.130.10.10">
    <property type="entry name" value="YVTN repeat-like/Quinoprotein amine dehydrogenase"/>
    <property type="match status" value="1"/>
</dbReference>
<keyword evidence="2" id="KW-1185">Reference proteome</keyword>
<dbReference type="SUPFAM" id="SSF50978">
    <property type="entry name" value="WD40 repeat-like"/>
    <property type="match status" value="1"/>
</dbReference>
<dbReference type="STRING" id="429701.A0A2G9G8S0"/>
<dbReference type="EMBL" id="NKXS01006297">
    <property type="protein sequence ID" value="PIN01699.1"/>
    <property type="molecule type" value="Genomic_DNA"/>
</dbReference>
<proteinExistence type="predicted"/>
<sequence>MKCKSLVCIWSGSPPDHRVTAVAALQEPPTLYTGGSDGSIIWWNLLSSLEKPEMKPVAMLCGHAAPIADLGICYPFEASGNGKLTDSNTVVSYPNSVNCGALLSACSDGVLCVWSRASGHCRRRRKIPPWAGSPFMMRPLPNNGRYVCITCSFVNQERHLLDLGEGDESSVDKELQNPNPLKCTVIIIDLFNLSIVQTVFHGNVSIGPLKSMAVIMPSQHVEKQLVMIVDSFGKVLYLPMMKDPDPKGQNVPVVPKDSSISEMMDWADDCKEKGSLVAFAKSGCVLALVHRTYCTFRQAENGTVFGEVPFSDDQLCFEDKLYVIGGIFLRDDTSS</sequence>
<evidence type="ECO:0000313" key="1">
    <source>
        <dbReference type="EMBL" id="PIN01699.1"/>
    </source>
</evidence>
<dbReference type="PANTHER" id="PTHR44099">
    <property type="entry name" value="RABCONNECTIN-3B, ISOFORM A"/>
    <property type="match status" value="1"/>
</dbReference>
<evidence type="ECO:0000313" key="2">
    <source>
        <dbReference type="Proteomes" id="UP000231279"/>
    </source>
</evidence>
<comment type="caution">
    <text evidence="1">The sequence shown here is derived from an EMBL/GenBank/DDBJ whole genome shotgun (WGS) entry which is preliminary data.</text>
</comment>
<dbReference type="InterPro" id="IPR049916">
    <property type="entry name" value="WDR72-like"/>
</dbReference>
<accession>A0A2G9G8S0</accession>
<reference evidence="2" key="1">
    <citation type="journal article" date="2018" name="Gigascience">
        <title>Genome assembly of the Pink Ipe (Handroanthus impetiginosus, Bignoniaceae), a highly valued, ecologically keystone Neotropical timber forest tree.</title>
        <authorList>
            <person name="Silva-Junior O.B."/>
            <person name="Grattapaglia D."/>
            <person name="Novaes E."/>
            <person name="Collevatti R.G."/>
        </authorList>
    </citation>
    <scope>NUCLEOTIDE SEQUENCE [LARGE SCALE GENOMIC DNA]</scope>
    <source>
        <strain evidence="2">cv. UFG-1</strain>
    </source>
</reference>
<dbReference type="InterPro" id="IPR001680">
    <property type="entry name" value="WD40_rpt"/>
</dbReference>
<organism evidence="1 2">
    <name type="scientific">Handroanthus impetiginosus</name>
    <dbReference type="NCBI Taxonomy" id="429701"/>
    <lineage>
        <taxon>Eukaryota</taxon>
        <taxon>Viridiplantae</taxon>
        <taxon>Streptophyta</taxon>
        <taxon>Embryophyta</taxon>
        <taxon>Tracheophyta</taxon>
        <taxon>Spermatophyta</taxon>
        <taxon>Magnoliopsida</taxon>
        <taxon>eudicotyledons</taxon>
        <taxon>Gunneridae</taxon>
        <taxon>Pentapetalae</taxon>
        <taxon>asterids</taxon>
        <taxon>lamiids</taxon>
        <taxon>Lamiales</taxon>
        <taxon>Bignoniaceae</taxon>
        <taxon>Crescentiina</taxon>
        <taxon>Tabebuia alliance</taxon>
        <taxon>Handroanthus</taxon>
    </lineage>
</organism>
<dbReference type="InterPro" id="IPR015943">
    <property type="entry name" value="WD40/YVTN_repeat-like_dom_sf"/>
</dbReference>
<dbReference type="AlphaFoldDB" id="A0A2G9G8S0"/>
<protein>
    <submittedName>
        <fullName evidence="1">Uncharacterized protein</fullName>
    </submittedName>
</protein>
<dbReference type="SMART" id="SM00320">
    <property type="entry name" value="WD40"/>
    <property type="match status" value="2"/>
</dbReference>
<gene>
    <name evidence="1" type="ORF">CDL12_25792</name>
</gene>
<dbReference type="Proteomes" id="UP000231279">
    <property type="component" value="Unassembled WGS sequence"/>
</dbReference>
<dbReference type="InterPro" id="IPR036322">
    <property type="entry name" value="WD40_repeat_dom_sf"/>
</dbReference>